<dbReference type="STRING" id="426128.SAMN05660297_00348"/>
<name>A0A1H9YQ90_9FIRM</name>
<feature type="transmembrane region" description="Helical" evidence="1">
    <location>
        <begin position="12"/>
        <end position="34"/>
    </location>
</feature>
<evidence type="ECO:0000313" key="3">
    <source>
        <dbReference type="Proteomes" id="UP000199568"/>
    </source>
</evidence>
<reference evidence="2 3" key="1">
    <citation type="submission" date="2016-10" db="EMBL/GenBank/DDBJ databases">
        <authorList>
            <person name="de Groot N.N."/>
        </authorList>
    </citation>
    <scope>NUCLEOTIDE SEQUENCE [LARGE SCALE GENOMIC DNA]</scope>
    <source>
        <strain evidence="2 3">DSM 18979</strain>
    </source>
</reference>
<evidence type="ECO:0000313" key="2">
    <source>
        <dbReference type="EMBL" id="SES71216.1"/>
    </source>
</evidence>
<evidence type="ECO:0000256" key="1">
    <source>
        <dbReference type="SAM" id="Phobius"/>
    </source>
</evidence>
<dbReference type="OrthoDB" id="1952581at2"/>
<protein>
    <submittedName>
        <fullName evidence="2">Uncharacterized protein</fullName>
    </submittedName>
</protein>
<accession>A0A1H9YQ90</accession>
<proteinExistence type="predicted"/>
<gene>
    <name evidence="2" type="ORF">SAMN05660297_00348</name>
</gene>
<sequence>MEKYLKNSKGSIAVSCFLLGLLVLVITISTYTIYINDYYATLSNSNGVKAYYLVEAAFEETIFVVIESTNDIIVQYLEDIRTYKTNFQANSEENDLLEYTPPSLDDYMQSHFIYRLEDFNRLVENPFSNYPHPHSYKIIVNYDSEENILILEGVGIYNNARKRIQAKLMMPRAEVVGLDAFHLPKVEVNAIEIISYYHGIIISN</sequence>
<keyword evidence="1" id="KW-1133">Transmembrane helix</keyword>
<organism evidence="2 3">
    <name type="scientific">Natronincola peptidivorans</name>
    <dbReference type="NCBI Taxonomy" id="426128"/>
    <lineage>
        <taxon>Bacteria</taxon>
        <taxon>Bacillati</taxon>
        <taxon>Bacillota</taxon>
        <taxon>Clostridia</taxon>
        <taxon>Peptostreptococcales</taxon>
        <taxon>Natronincolaceae</taxon>
        <taxon>Natronincola</taxon>
    </lineage>
</organism>
<keyword evidence="1" id="KW-0812">Transmembrane</keyword>
<dbReference type="EMBL" id="FOHU01000001">
    <property type="protein sequence ID" value="SES71216.1"/>
    <property type="molecule type" value="Genomic_DNA"/>
</dbReference>
<dbReference type="AlphaFoldDB" id="A0A1H9YQ90"/>
<keyword evidence="1" id="KW-0472">Membrane</keyword>
<dbReference type="RefSeq" id="WP_090438345.1">
    <property type="nucleotide sequence ID" value="NZ_FOHU01000001.1"/>
</dbReference>
<keyword evidence="3" id="KW-1185">Reference proteome</keyword>
<dbReference type="Proteomes" id="UP000199568">
    <property type="component" value="Unassembled WGS sequence"/>
</dbReference>